<dbReference type="AlphaFoldDB" id="A0A9P7F9S2"/>
<evidence type="ECO:0000313" key="2">
    <source>
        <dbReference type="Proteomes" id="UP000823399"/>
    </source>
</evidence>
<gene>
    <name evidence="1" type="ORF">F5147DRAFT_745219</name>
</gene>
<comment type="caution">
    <text evidence="1">The sequence shown here is derived from an EMBL/GenBank/DDBJ whole genome shotgun (WGS) entry which is preliminary data.</text>
</comment>
<reference evidence="1" key="1">
    <citation type="journal article" date="2020" name="New Phytol.">
        <title>Comparative genomics reveals dynamic genome evolution in host specialist ectomycorrhizal fungi.</title>
        <authorList>
            <person name="Lofgren L.A."/>
            <person name="Nguyen N.H."/>
            <person name="Vilgalys R."/>
            <person name="Ruytinx J."/>
            <person name="Liao H.L."/>
            <person name="Branco S."/>
            <person name="Kuo A."/>
            <person name="LaButti K."/>
            <person name="Lipzen A."/>
            <person name="Andreopoulos W."/>
            <person name="Pangilinan J."/>
            <person name="Riley R."/>
            <person name="Hundley H."/>
            <person name="Na H."/>
            <person name="Barry K."/>
            <person name="Grigoriev I.V."/>
            <person name="Stajich J.E."/>
            <person name="Kennedy P.G."/>
        </authorList>
    </citation>
    <scope>NUCLEOTIDE SEQUENCE</scope>
    <source>
        <strain evidence="1">FC423</strain>
    </source>
</reference>
<name>A0A9P7F9S2_9AGAM</name>
<dbReference type="GeneID" id="64701993"/>
<proteinExistence type="predicted"/>
<dbReference type="EMBL" id="JABBWM010000021">
    <property type="protein sequence ID" value="KAG2110202.1"/>
    <property type="molecule type" value="Genomic_DNA"/>
</dbReference>
<dbReference type="Proteomes" id="UP000823399">
    <property type="component" value="Unassembled WGS sequence"/>
</dbReference>
<organism evidence="1 2">
    <name type="scientific">Suillus discolor</name>
    <dbReference type="NCBI Taxonomy" id="1912936"/>
    <lineage>
        <taxon>Eukaryota</taxon>
        <taxon>Fungi</taxon>
        <taxon>Dikarya</taxon>
        <taxon>Basidiomycota</taxon>
        <taxon>Agaricomycotina</taxon>
        <taxon>Agaricomycetes</taxon>
        <taxon>Agaricomycetidae</taxon>
        <taxon>Boletales</taxon>
        <taxon>Suillineae</taxon>
        <taxon>Suillaceae</taxon>
        <taxon>Suillus</taxon>
    </lineage>
</organism>
<keyword evidence="2" id="KW-1185">Reference proteome</keyword>
<sequence>MLGYLYQVCDIRSFHKGWSALGQVGRKERKHMARVLLACLVGKVPRGVILAYHALLDFIYLAQYPTHDEDTLMYMQQALYDFHLYKEVIINMEMFERFHIDFCKERWYASNGRNERPQMISWLTRREKLHHNILDVMQDHACKGFKKDLIIYFNTQLPQPHSHGQLRYMNLPFSHIDIYHGFKFCLDSLGNDVDFNQMEEADIVKAQPPISHKAGHFDTVVVMVDPDCEYTGLKMYENFNTIGTRIRRLKVIFQLPQQVYDPLAYIEWYALLKPVAEDYYELYTVKKLSLSLDGSLPSRVILLSSIRQTCQLVPNFGRTVPIDWTLDNVLDKCDFFLLNCFTSKYAYQTLW</sequence>
<dbReference type="RefSeq" id="XP_041293880.1">
    <property type="nucleotide sequence ID" value="XM_041439734.1"/>
</dbReference>
<evidence type="ECO:0000313" key="1">
    <source>
        <dbReference type="EMBL" id="KAG2110202.1"/>
    </source>
</evidence>
<accession>A0A9P7F9S2</accession>
<dbReference type="OrthoDB" id="3232941at2759"/>
<protein>
    <submittedName>
        <fullName evidence="1">Uncharacterized protein</fullName>
    </submittedName>
</protein>